<evidence type="ECO:0000256" key="1">
    <source>
        <dbReference type="ARBA" id="ARBA00004123"/>
    </source>
</evidence>
<reference evidence="5 6" key="1">
    <citation type="submission" date="2014-04" db="EMBL/GenBank/DDBJ databases">
        <authorList>
            <consortium name="DOE Joint Genome Institute"/>
            <person name="Kuo A."/>
            <person name="Zuccaro A."/>
            <person name="Kohler A."/>
            <person name="Nagy L.G."/>
            <person name="Floudas D."/>
            <person name="Copeland A."/>
            <person name="Barry K.W."/>
            <person name="Cichocki N."/>
            <person name="Veneault-Fourrey C."/>
            <person name="LaButti K."/>
            <person name="Lindquist E.A."/>
            <person name="Lipzen A."/>
            <person name="Lundell T."/>
            <person name="Morin E."/>
            <person name="Murat C."/>
            <person name="Sun H."/>
            <person name="Tunlid A."/>
            <person name="Henrissat B."/>
            <person name="Grigoriev I.V."/>
            <person name="Hibbett D.S."/>
            <person name="Martin F."/>
            <person name="Nordberg H.P."/>
            <person name="Cantor M.N."/>
            <person name="Hua S.X."/>
        </authorList>
    </citation>
    <scope>NUCLEOTIDE SEQUENCE [LARGE SCALE GENOMIC DNA]</scope>
    <source>
        <strain evidence="5 6">MAFF 305830</strain>
    </source>
</reference>
<dbReference type="HOGENOM" id="CLU_019415_0_0_1"/>
<dbReference type="AlphaFoldDB" id="A0A0C3BJS8"/>
<feature type="region of interest" description="Disordered" evidence="4">
    <location>
        <begin position="1"/>
        <end position="145"/>
    </location>
</feature>
<dbReference type="PANTHER" id="PTHR15052:SF2">
    <property type="entry name" value="GENERAL TRANSCRIPTION FACTOR 3C POLYPEPTIDE 2"/>
    <property type="match status" value="1"/>
</dbReference>
<dbReference type="Proteomes" id="UP000054097">
    <property type="component" value="Unassembled WGS sequence"/>
</dbReference>
<evidence type="ECO:0000256" key="2">
    <source>
        <dbReference type="ARBA" id="ARBA00023163"/>
    </source>
</evidence>
<feature type="compositionally biased region" description="Polar residues" evidence="4">
    <location>
        <begin position="110"/>
        <end position="119"/>
    </location>
</feature>
<feature type="compositionally biased region" description="Basic residues" evidence="4">
    <location>
        <begin position="1"/>
        <end position="11"/>
    </location>
</feature>
<protein>
    <submittedName>
        <fullName evidence="5">Uncharacterized protein</fullName>
    </submittedName>
</protein>
<organism evidence="5 6">
    <name type="scientific">Serendipita vermifera MAFF 305830</name>
    <dbReference type="NCBI Taxonomy" id="933852"/>
    <lineage>
        <taxon>Eukaryota</taxon>
        <taxon>Fungi</taxon>
        <taxon>Dikarya</taxon>
        <taxon>Basidiomycota</taxon>
        <taxon>Agaricomycotina</taxon>
        <taxon>Agaricomycetes</taxon>
        <taxon>Sebacinales</taxon>
        <taxon>Serendipitaceae</taxon>
        <taxon>Serendipita</taxon>
    </lineage>
</organism>
<evidence type="ECO:0000313" key="6">
    <source>
        <dbReference type="Proteomes" id="UP000054097"/>
    </source>
</evidence>
<evidence type="ECO:0000256" key="3">
    <source>
        <dbReference type="ARBA" id="ARBA00023242"/>
    </source>
</evidence>
<dbReference type="PANTHER" id="PTHR15052">
    <property type="entry name" value="RNA POLYMERASE III TRANSCRIPTION INITIATION FACTOR COMPLEX SUBUNIT"/>
    <property type="match status" value="1"/>
</dbReference>
<gene>
    <name evidence="5" type="ORF">M408DRAFT_217135</name>
</gene>
<sequence>MASQGRARRARPSYADLFAKANSDEETEASLESNQGRPRDGSVFDPEQASESAKHNSADELVSDAISDADMEVLLDEKESEEDVVVDKPSKGKSKNRGSVVKRTQDGIDNVQSLPNGTRPQRPAPKVTSNLPAKDHRHRPGSLWCPPSGVTRLAAKPGIFSSPELLVTTSSEDAGISHRVKKAWMYCVSAGPCWQLLEDRAFYKEEYIDYDATSRSGRLPRPLVYTELSSVSGHPSLPIGRRASYVGPQTFLECNLGPLGSQKLHKFAPLSSVPMSTFQEGDNGGILFTGGPVTCIDWCPTTSTRISERGGRQYMAIATLIGTTNPVKVGLPTNHPSPASIQFWSLSAHIGPNQTSSPKLSCELVACIEEGSALQLKWCPLPSHGTGKSASQKGLGILAAVTTNGVVGIYRVPEPLSLKKGEIKPSYIQVMPKLSLKLPETACQAIDWANSETIGVGGANGFIAVYYLKDAIVRGTEPTLTHYFPAQQTSIQSLSWIRAPPTKGDGSPILGEDPTIICSTGTEGVVKLTDIRDCIPRLLVRNREVPHASAYSSFCGSVLVTDVDFWVKLFQVQSVSLGKGHFMTDVGGAALSISVSDLHPILAVGSADGACTTTNMLRGTRREGAVPILNHKVYQLDYNTRTGQYRMLDHFLPRESGTSEGPAFTESTTAKVVEAEAIKERFENGAPEPSALWHPSVGVNTVAWNSGCGLVSAAWLASGMACGLVRVDYLEGSWFRNVLPYGSVEAVRCEAGHNSAAASESE</sequence>
<dbReference type="GO" id="GO:0006383">
    <property type="term" value="P:transcription by RNA polymerase III"/>
    <property type="evidence" value="ECO:0007669"/>
    <property type="project" value="TreeGrafter"/>
</dbReference>
<accession>A0A0C3BJS8</accession>
<reference evidence="6" key="2">
    <citation type="submission" date="2015-01" db="EMBL/GenBank/DDBJ databases">
        <title>Evolutionary Origins and Diversification of the Mycorrhizal Mutualists.</title>
        <authorList>
            <consortium name="DOE Joint Genome Institute"/>
            <consortium name="Mycorrhizal Genomics Consortium"/>
            <person name="Kohler A."/>
            <person name="Kuo A."/>
            <person name="Nagy L.G."/>
            <person name="Floudas D."/>
            <person name="Copeland A."/>
            <person name="Barry K.W."/>
            <person name="Cichocki N."/>
            <person name="Veneault-Fourrey C."/>
            <person name="LaButti K."/>
            <person name="Lindquist E.A."/>
            <person name="Lipzen A."/>
            <person name="Lundell T."/>
            <person name="Morin E."/>
            <person name="Murat C."/>
            <person name="Riley R."/>
            <person name="Ohm R."/>
            <person name="Sun H."/>
            <person name="Tunlid A."/>
            <person name="Henrissat B."/>
            <person name="Grigoriev I.V."/>
            <person name="Hibbett D.S."/>
            <person name="Martin F."/>
        </authorList>
    </citation>
    <scope>NUCLEOTIDE SEQUENCE [LARGE SCALE GENOMIC DNA]</scope>
    <source>
        <strain evidence="6">MAFF 305830</strain>
    </source>
</reference>
<keyword evidence="6" id="KW-1185">Reference proteome</keyword>
<proteinExistence type="predicted"/>
<dbReference type="SUPFAM" id="SSF50978">
    <property type="entry name" value="WD40 repeat-like"/>
    <property type="match status" value="1"/>
</dbReference>
<keyword evidence="2" id="KW-0804">Transcription</keyword>
<dbReference type="EMBL" id="KN824280">
    <property type="protein sequence ID" value="KIM32344.1"/>
    <property type="molecule type" value="Genomic_DNA"/>
</dbReference>
<dbReference type="InterPro" id="IPR052416">
    <property type="entry name" value="GTF3C_component"/>
</dbReference>
<evidence type="ECO:0000256" key="4">
    <source>
        <dbReference type="SAM" id="MobiDB-lite"/>
    </source>
</evidence>
<comment type="subcellular location">
    <subcellularLocation>
        <location evidence="1">Nucleus</location>
    </subcellularLocation>
</comment>
<dbReference type="OrthoDB" id="4703at2759"/>
<dbReference type="Gene3D" id="2.130.10.10">
    <property type="entry name" value="YVTN repeat-like/Quinoprotein amine dehydrogenase"/>
    <property type="match status" value="1"/>
</dbReference>
<feature type="compositionally biased region" description="Acidic residues" evidence="4">
    <location>
        <begin position="67"/>
        <end position="84"/>
    </location>
</feature>
<dbReference type="STRING" id="933852.A0A0C3BJS8"/>
<evidence type="ECO:0000313" key="5">
    <source>
        <dbReference type="EMBL" id="KIM32344.1"/>
    </source>
</evidence>
<name>A0A0C3BJS8_SERVB</name>
<dbReference type="GO" id="GO:0005634">
    <property type="term" value="C:nucleus"/>
    <property type="evidence" value="ECO:0007669"/>
    <property type="project" value="UniProtKB-SubCell"/>
</dbReference>
<dbReference type="InterPro" id="IPR015943">
    <property type="entry name" value="WD40/YVTN_repeat-like_dom_sf"/>
</dbReference>
<keyword evidence="3" id="KW-0539">Nucleus</keyword>
<dbReference type="GO" id="GO:0000127">
    <property type="term" value="C:transcription factor TFIIIC complex"/>
    <property type="evidence" value="ECO:0007669"/>
    <property type="project" value="TreeGrafter"/>
</dbReference>
<dbReference type="InterPro" id="IPR036322">
    <property type="entry name" value="WD40_repeat_dom_sf"/>
</dbReference>